<feature type="transmembrane region" description="Helical" evidence="8">
    <location>
        <begin position="28"/>
        <end position="47"/>
    </location>
</feature>
<dbReference type="AlphaFoldDB" id="M4C2T7"/>
<evidence type="ECO:0000256" key="8">
    <source>
        <dbReference type="SAM" id="Phobius"/>
    </source>
</evidence>
<evidence type="ECO:0000256" key="4">
    <source>
        <dbReference type="ARBA" id="ARBA00022989"/>
    </source>
</evidence>
<organism evidence="10 11">
    <name type="scientific">Hyaloperonospora arabidopsidis (strain Emoy2)</name>
    <name type="common">Downy mildew agent</name>
    <name type="synonym">Peronospora arabidopsidis</name>
    <dbReference type="NCBI Taxonomy" id="559515"/>
    <lineage>
        <taxon>Eukaryota</taxon>
        <taxon>Sar</taxon>
        <taxon>Stramenopiles</taxon>
        <taxon>Oomycota</taxon>
        <taxon>Peronosporomycetes</taxon>
        <taxon>Peronosporales</taxon>
        <taxon>Peronosporaceae</taxon>
        <taxon>Hyaloperonospora</taxon>
    </lineage>
</organism>
<dbReference type="EnsemblProtists" id="HpaT813403">
    <property type="protein sequence ID" value="HpaP813403"/>
    <property type="gene ID" value="HpaG813403"/>
</dbReference>
<feature type="transmembrane region" description="Helical" evidence="8">
    <location>
        <begin position="150"/>
        <end position="170"/>
    </location>
</feature>
<keyword evidence="11" id="KW-1185">Reference proteome</keyword>
<keyword evidence="6" id="KW-0458">Lysosome</keyword>
<dbReference type="PANTHER" id="PTHR15146:SF3">
    <property type="entry name" value="THH1_TOM1_TOM3 DOMAIN-CONTAINING PROTEIN"/>
    <property type="match status" value="1"/>
</dbReference>
<keyword evidence="9" id="KW-0732">Signal</keyword>
<protein>
    <recommendedName>
        <fullName evidence="12">RxLR effector candidate protein</fullName>
    </recommendedName>
</protein>
<evidence type="ECO:0000313" key="11">
    <source>
        <dbReference type="Proteomes" id="UP000011713"/>
    </source>
</evidence>
<feature type="compositionally biased region" description="Basic and acidic residues" evidence="7">
    <location>
        <begin position="278"/>
        <end position="290"/>
    </location>
</feature>
<evidence type="ECO:0000256" key="7">
    <source>
        <dbReference type="SAM" id="MobiDB-lite"/>
    </source>
</evidence>
<dbReference type="VEuPathDB" id="FungiDB:HpaG813403"/>
<evidence type="ECO:0000256" key="3">
    <source>
        <dbReference type="ARBA" id="ARBA00022692"/>
    </source>
</evidence>
<sequence>MCLLLALFLFTRLFVALRNKNKLLAWSTGFYLLCLLWTGVRAAYWIIMSTQSSMRYLTLYLLYWSPTPIQFANFSLLILFYIQVLTGPEWRSKWRSVCLPLYLLLTMTMATFTVVWAFNSSYDISKAARRGDEYDQEFSKVSDVCVQLKYSAFSFFLLSVLFGFFGWKMANVESWKRRRLLLSRPRSWFLSIWNNLDMNGRVTTVAYFVYFCFWEFLPTILLLCLISSKAGGVGAPKHGPASQKLPDYGIFHIINTGERKQLTASPLTTSAYGSYGTRAEERQHERERPRWTHGGDLFQDPLRYDSDDGPAPSPHNFPDSYNSDASNSNYNYGRVPRYSTGI</sequence>
<reference evidence="10" key="2">
    <citation type="submission" date="2015-06" db="UniProtKB">
        <authorList>
            <consortium name="EnsemblProtists"/>
        </authorList>
    </citation>
    <scope>IDENTIFICATION</scope>
    <source>
        <strain evidence="10">Emoy2</strain>
    </source>
</reference>
<proteinExistence type="predicted"/>
<feature type="chain" id="PRO_5004049595" description="RxLR effector candidate protein" evidence="9">
    <location>
        <begin position="17"/>
        <end position="342"/>
    </location>
</feature>
<keyword evidence="3 8" id="KW-0812">Transmembrane</keyword>
<dbReference type="GO" id="GO:0012505">
    <property type="term" value="C:endomembrane system"/>
    <property type="evidence" value="ECO:0007669"/>
    <property type="project" value="UniProtKB-SubCell"/>
</dbReference>
<reference evidence="11" key="1">
    <citation type="journal article" date="2010" name="Science">
        <title>Signatures of adaptation to obligate biotrophy in the Hyaloperonospora arabidopsidis genome.</title>
        <authorList>
            <person name="Baxter L."/>
            <person name="Tripathy S."/>
            <person name="Ishaque N."/>
            <person name="Boot N."/>
            <person name="Cabral A."/>
            <person name="Kemen E."/>
            <person name="Thines M."/>
            <person name="Ah-Fong A."/>
            <person name="Anderson R."/>
            <person name="Badejoko W."/>
            <person name="Bittner-Eddy P."/>
            <person name="Boore J.L."/>
            <person name="Chibucos M.C."/>
            <person name="Coates M."/>
            <person name="Dehal P."/>
            <person name="Delehaunty K."/>
            <person name="Dong S."/>
            <person name="Downton P."/>
            <person name="Dumas B."/>
            <person name="Fabro G."/>
            <person name="Fronick C."/>
            <person name="Fuerstenberg S.I."/>
            <person name="Fulton L."/>
            <person name="Gaulin E."/>
            <person name="Govers F."/>
            <person name="Hughes L."/>
            <person name="Humphray S."/>
            <person name="Jiang R.H."/>
            <person name="Judelson H."/>
            <person name="Kamoun S."/>
            <person name="Kyung K."/>
            <person name="Meijer H."/>
            <person name="Minx P."/>
            <person name="Morris P."/>
            <person name="Nelson J."/>
            <person name="Phuntumart V."/>
            <person name="Qutob D."/>
            <person name="Rehmany A."/>
            <person name="Rougon-Cardoso A."/>
            <person name="Ryden P."/>
            <person name="Torto-Alalibo T."/>
            <person name="Studholme D."/>
            <person name="Wang Y."/>
            <person name="Win J."/>
            <person name="Wood J."/>
            <person name="Clifton S.W."/>
            <person name="Rogers J."/>
            <person name="Van den Ackerveken G."/>
            <person name="Jones J.D."/>
            <person name="McDowell J.M."/>
            <person name="Beynon J."/>
            <person name="Tyler B.M."/>
        </authorList>
    </citation>
    <scope>NUCLEOTIDE SEQUENCE [LARGE SCALE GENOMIC DNA]</scope>
    <source>
        <strain evidence="11">Emoy2</strain>
    </source>
</reference>
<evidence type="ECO:0000256" key="5">
    <source>
        <dbReference type="ARBA" id="ARBA00023136"/>
    </source>
</evidence>
<feature type="transmembrane region" description="Helical" evidence="8">
    <location>
        <begin position="101"/>
        <end position="119"/>
    </location>
</feature>
<comment type="subcellular location">
    <subcellularLocation>
        <location evidence="1">Endomembrane system</location>
        <topology evidence="1">Multi-pass membrane protein</topology>
    </subcellularLocation>
    <subcellularLocation>
        <location evidence="2">Lysosome membrane</location>
    </subcellularLocation>
</comment>
<dbReference type="GO" id="GO:0005765">
    <property type="term" value="C:lysosomal membrane"/>
    <property type="evidence" value="ECO:0007669"/>
    <property type="project" value="UniProtKB-SubCell"/>
</dbReference>
<feature type="transmembrane region" description="Helical" evidence="8">
    <location>
        <begin position="59"/>
        <end position="81"/>
    </location>
</feature>
<feature type="region of interest" description="Disordered" evidence="7">
    <location>
        <begin position="269"/>
        <end position="342"/>
    </location>
</feature>
<dbReference type="PANTHER" id="PTHR15146">
    <property type="entry name" value="INTEGRAL MEMBRANE PROTEIN GPR137"/>
    <property type="match status" value="1"/>
</dbReference>
<dbReference type="HOGENOM" id="CLU_068358_0_0_1"/>
<evidence type="ECO:0000256" key="6">
    <source>
        <dbReference type="ARBA" id="ARBA00023228"/>
    </source>
</evidence>
<dbReference type="Proteomes" id="UP000011713">
    <property type="component" value="Unassembled WGS sequence"/>
</dbReference>
<evidence type="ECO:0000256" key="9">
    <source>
        <dbReference type="SAM" id="SignalP"/>
    </source>
</evidence>
<evidence type="ECO:0000256" key="1">
    <source>
        <dbReference type="ARBA" id="ARBA00004127"/>
    </source>
</evidence>
<dbReference type="InParanoid" id="M4C2T7"/>
<feature type="transmembrane region" description="Helical" evidence="8">
    <location>
        <begin position="205"/>
        <end position="226"/>
    </location>
</feature>
<evidence type="ECO:0000313" key="10">
    <source>
        <dbReference type="EnsemblProtists" id="HpaP813403"/>
    </source>
</evidence>
<keyword evidence="4 8" id="KW-1133">Transmembrane helix</keyword>
<dbReference type="OMA" id="VITGSAW"/>
<dbReference type="GO" id="GO:1904263">
    <property type="term" value="P:positive regulation of TORC1 signaling"/>
    <property type="evidence" value="ECO:0007669"/>
    <property type="project" value="TreeGrafter"/>
</dbReference>
<keyword evidence="5 8" id="KW-0472">Membrane</keyword>
<dbReference type="EMBL" id="JH598139">
    <property type="status" value="NOT_ANNOTATED_CDS"/>
    <property type="molecule type" value="Genomic_DNA"/>
</dbReference>
<name>M4C2T7_HYAAE</name>
<accession>M4C2T7</accession>
<feature type="compositionally biased region" description="Low complexity" evidence="7">
    <location>
        <begin position="319"/>
        <end position="332"/>
    </location>
</feature>
<dbReference type="eggNOG" id="ENOG502S2HC">
    <property type="taxonomic scope" value="Eukaryota"/>
</dbReference>
<feature type="signal peptide" evidence="9">
    <location>
        <begin position="1"/>
        <end position="16"/>
    </location>
</feature>
<evidence type="ECO:0000256" key="2">
    <source>
        <dbReference type="ARBA" id="ARBA00004656"/>
    </source>
</evidence>
<evidence type="ECO:0008006" key="12">
    <source>
        <dbReference type="Google" id="ProtNLM"/>
    </source>
</evidence>
<dbReference type="InterPro" id="IPR029723">
    <property type="entry name" value="GPR137"/>
</dbReference>